<protein>
    <submittedName>
        <fullName evidence="2">Uncharacterized protein</fullName>
    </submittedName>
</protein>
<dbReference type="EMBL" id="HACM01010773">
    <property type="protein sequence ID" value="CRZ11215.1"/>
    <property type="molecule type" value="Transcribed_RNA"/>
</dbReference>
<evidence type="ECO:0000313" key="2">
    <source>
        <dbReference type="EMBL" id="CRZ11215.1"/>
    </source>
</evidence>
<proteinExistence type="predicted"/>
<sequence>METESNSATNLSSLLGQNVDSQRATMVSILSEGLLTAFLAIQKLNEQIQQLRRTIGVSEGQSVNRSENIQESINLQTSAIIMLQSQLDAAKSNLTAAGSGPVEFVPSTIAAYPKLLNQRTTFDQYLTVQN</sequence>
<feature type="coiled-coil region" evidence="1">
    <location>
        <begin position="34"/>
        <end position="61"/>
    </location>
</feature>
<name>A0A0H5RAM3_9EUKA</name>
<evidence type="ECO:0000256" key="1">
    <source>
        <dbReference type="SAM" id="Coils"/>
    </source>
</evidence>
<dbReference type="AlphaFoldDB" id="A0A0H5RAM3"/>
<accession>A0A0H5RAM3</accession>
<organism evidence="2">
    <name type="scientific">Spongospora subterranea</name>
    <dbReference type="NCBI Taxonomy" id="70186"/>
    <lineage>
        <taxon>Eukaryota</taxon>
        <taxon>Sar</taxon>
        <taxon>Rhizaria</taxon>
        <taxon>Endomyxa</taxon>
        <taxon>Phytomyxea</taxon>
        <taxon>Plasmodiophorida</taxon>
        <taxon>Plasmodiophoridae</taxon>
        <taxon>Spongospora</taxon>
    </lineage>
</organism>
<keyword evidence="1" id="KW-0175">Coiled coil</keyword>
<reference evidence="2" key="1">
    <citation type="submission" date="2015-04" db="EMBL/GenBank/DDBJ databases">
        <title>The genome sequence of the plant pathogenic Rhizarian Plasmodiophora brassicae reveals insights in its biotrophic life cycle and the origin of chitin synthesis.</title>
        <authorList>
            <person name="Schwelm A."/>
            <person name="Fogelqvist J."/>
            <person name="Knaust A."/>
            <person name="Julke S."/>
            <person name="Lilja T."/>
            <person name="Dhandapani V."/>
            <person name="Bonilla-Rosso G."/>
            <person name="Karlsson M."/>
            <person name="Shevchenko A."/>
            <person name="Choi S.R."/>
            <person name="Kim H.G."/>
            <person name="Park J.Y."/>
            <person name="Lim Y.P."/>
            <person name="Ludwig-Muller J."/>
            <person name="Dixelius C."/>
        </authorList>
    </citation>
    <scope>NUCLEOTIDE SEQUENCE</scope>
    <source>
        <tissue evidence="2">Potato root galls</tissue>
    </source>
</reference>